<organism evidence="1">
    <name type="scientific">Arundo donax</name>
    <name type="common">Giant reed</name>
    <name type="synonym">Donax arundinaceus</name>
    <dbReference type="NCBI Taxonomy" id="35708"/>
    <lineage>
        <taxon>Eukaryota</taxon>
        <taxon>Viridiplantae</taxon>
        <taxon>Streptophyta</taxon>
        <taxon>Embryophyta</taxon>
        <taxon>Tracheophyta</taxon>
        <taxon>Spermatophyta</taxon>
        <taxon>Magnoliopsida</taxon>
        <taxon>Liliopsida</taxon>
        <taxon>Poales</taxon>
        <taxon>Poaceae</taxon>
        <taxon>PACMAD clade</taxon>
        <taxon>Arundinoideae</taxon>
        <taxon>Arundineae</taxon>
        <taxon>Arundo</taxon>
    </lineage>
</organism>
<protein>
    <submittedName>
        <fullName evidence="1">Uncharacterized protein</fullName>
    </submittedName>
</protein>
<proteinExistence type="predicted"/>
<evidence type="ECO:0000313" key="1">
    <source>
        <dbReference type="EMBL" id="JAE32220.1"/>
    </source>
</evidence>
<dbReference type="AlphaFoldDB" id="A0A0A9H4V3"/>
<name>A0A0A9H4V3_ARUDO</name>
<sequence length="49" mass="6001">MHLVFIIRQYPHFPLNYFFAKSSCYLWIIVPHAHAFSNFCMFLHALQNW</sequence>
<reference evidence="1" key="2">
    <citation type="journal article" date="2015" name="Data Brief">
        <title>Shoot transcriptome of the giant reed, Arundo donax.</title>
        <authorList>
            <person name="Barrero R.A."/>
            <person name="Guerrero F.D."/>
            <person name="Moolhuijzen P."/>
            <person name="Goolsby J.A."/>
            <person name="Tidwell J."/>
            <person name="Bellgard S.E."/>
            <person name="Bellgard M.I."/>
        </authorList>
    </citation>
    <scope>NUCLEOTIDE SEQUENCE</scope>
    <source>
        <tissue evidence="1">Shoot tissue taken approximately 20 cm above the soil surface</tissue>
    </source>
</reference>
<accession>A0A0A9H4V3</accession>
<dbReference type="EMBL" id="GBRH01165676">
    <property type="protein sequence ID" value="JAE32220.1"/>
    <property type="molecule type" value="Transcribed_RNA"/>
</dbReference>
<reference evidence="1" key="1">
    <citation type="submission" date="2014-09" db="EMBL/GenBank/DDBJ databases">
        <authorList>
            <person name="Magalhaes I.L.F."/>
            <person name="Oliveira U."/>
            <person name="Santos F.R."/>
            <person name="Vidigal T.H.D.A."/>
            <person name="Brescovit A.D."/>
            <person name="Santos A.J."/>
        </authorList>
    </citation>
    <scope>NUCLEOTIDE SEQUENCE</scope>
    <source>
        <tissue evidence="1">Shoot tissue taken approximately 20 cm above the soil surface</tissue>
    </source>
</reference>